<sequence>MQARNLVQSLEADPPEPFHEGCAKIALTSLLNSLRFTGLYHEHDYCDTISPISPTPPTEIQSLSVESLNSRVDLKTAQNKALPLSIRKMAELEKGTEKRGNWIDLPRGKEIATIRMGSIKDSTVSSPDANSDITLSKPLHEHEEKFHEVHNSDEITFVRNSKLNKVKLSSLYKEGLGSKSSTPGHSQSTTGTRDEIGASSISTSSSIQSKKYVHSLDNPGNYLGRCGLMQNPLGSPVLQALGYCSTHSQEVVLQEQYTRCGKRKFDRKIWWRRLLSDRTFAFCIMMMLWANLLRMCQYIRKDYGISFPMLVIPGLWFAITAGSSTLLFISCSRPTHFLLFFKRWHFIYMAFYVNGKRSVVTIIVTFVVLFFCTCAWTGPPVMIVIFCKLITSHFEEFDEIFRLHVTAAGDQLPKRLRLLRECHLAMCATVEILDRYIRLASGLIFSIAITLACFLLYIMVNFSLDVTATLVVAFWLVSSVFLVGIITHYMGSVSQSMHSVNSSLQTLQTRNASIDQLGQLQMFLSKTSGQTMGFSVFGLITVTSDLSLTLLSLYITYAVVLLQFK</sequence>
<feature type="transmembrane region" description="Helical" evidence="7">
    <location>
        <begin position="305"/>
        <end position="329"/>
    </location>
</feature>
<dbReference type="AlphaFoldDB" id="A0AAV4C7Y0"/>
<accession>A0AAV4C7Y0</accession>
<evidence type="ECO:0000313" key="8">
    <source>
        <dbReference type="EMBL" id="GFO27968.1"/>
    </source>
</evidence>
<dbReference type="GO" id="GO:0050909">
    <property type="term" value="P:sensory perception of taste"/>
    <property type="evidence" value="ECO:0007669"/>
    <property type="project" value="InterPro"/>
</dbReference>
<feature type="region of interest" description="Disordered" evidence="6">
    <location>
        <begin position="174"/>
        <end position="203"/>
    </location>
</feature>
<comment type="subcellular location">
    <subcellularLocation>
        <location evidence="1">Membrane</location>
        <topology evidence="1">Multi-pass membrane protein</topology>
    </subcellularLocation>
</comment>
<keyword evidence="2 7" id="KW-0812">Transmembrane</keyword>
<protein>
    <submittedName>
        <fullName evidence="8">Odorant/gustatory chemosensory receptor-like 122</fullName>
    </submittedName>
</protein>
<reference evidence="8 9" key="1">
    <citation type="journal article" date="2021" name="Elife">
        <title>Chloroplast acquisition without the gene transfer in kleptoplastic sea slugs, Plakobranchus ocellatus.</title>
        <authorList>
            <person name="Maeda T."/>
            <person name="Takahashi S."/>
            <person name="Yoshida T."/>
            <person name="Shimamura S."/>
            <person name="Takaki Y."/>
            <person name="Nagai Y."/>
            <person name="Toyoda A."/>
            <person name="Suzuki Y."/>
            <person name="Arimoto A."/>
            <person name="Ishii H."/>
            <person name="Satoh N."/>
            <person name="Nishiyama T."/>
            <person name="Hasebe M."/>
            <person name="Maruyama T."/>
            <person name="Minagawa J."/>
            <person name="Obokata J."/>
            <person name="Shigenobu S."/>
        </authorList>
    </citation>
    <scope>NUCLEOTIDE SEQUENCE [LARGE SCALE GENOMIC DNA]</scope>
</reference>
<evidence type="ECO:0000256" key="2">
    <source>
        <dbReference type="ARBA" id="ARBA00022692"/>
    </source>
</evidence>
<dbReference type="EMBL" id="BLXT01005980">
    <property type="protein sequence ID" value="GFO27968.1"/>
    <property type="molecule type" value="Genomic_DNA"/>
</dbReference>
<evidence type="ECO:0000256" key="1">
    <source>
        <dbReference type="ARBA" id="ARBA00004141"/>
    </source>
</evidence>
<proteinExistence type="predicted"/>
<feature type="transmembrane region" description="Helical" evidence="7">
    <location>
        <begin position="359"/>
        <end position="387"/>
    </location>
</feature>
<dbReference type="Proteomes" id="UP000735302">
    <property type="component" value="Unassembled WGS sequence"/>
</dbReference>
<dbReference type="GO" id="GO:0051606">
    <property type="term" value="P:detection of stimulus"/>
    <property type="evidence" value="ECO:0007669"/>
    <property type="project" value="UniProtKB-ARBA"/>
</dbReference>
<feature type="transmembrane region" description="Helical" evidence="7">
    <location>
        <begin position="436"/>
        <end position="460"/>
    </location>
</feature>
<evidence type="ECO:0000313" key="9">
    <source>
        <dbReference type="Proteomes" id="UP000735302"/>
    </source>
</evidence>
<evidence type="ECO:0000256" key="7">
    <source>
        <dbReference type="SAM" id="Phobius"/>
    </source>
</evidence>
<dbReference type="GO" id="GO:0016020">
    <property type="term" value="C:membrane"/>
    <property type="evidence" value="ECO:0007669"/>
    <property type="project" value="UniProtKB-SubCell"/>
</dbReference>
<gene>
    <name evidence="8" type="ORF">PoB_005447300</name>
</gene>
<evidence type="ECO:0000256" key="4">
    <source>
        <dbReference type="ARBA" id="ARBA00023136"/>
    </source>
</evidence>
<comment type="caution">
    <text evidence="8">The sequence shown here is derived from an EMBL/GenBank/DDBJ whole genome shotgun (WGS) entry which is preliminary data.</text>
</comment>
<dbReference type="PANTHER" id="PTHR21421:SF29">
    <property type="entry name" value="GUSTATORY RECEPTOR 5A FOR TREHALOSE-RELATED"/>
    <property type="match status" value="1"/>
</dbReference>
<keyword evidence="3 7" id="KW-1133">Transmembrane helix</keyword>
<dbReference type="GO" id="GO:0038023">
    <property type="term" value="F:signaling receptor activity"/>
    <property type="evidence" value="ECO:0007669"/>
    <property type="project" value="UniProtKB-ARBA"/>
</dbReference>
<evidence type="ECO:0000256" key="5">
    <source>
        <dbReference type="ARBA" id="ARBA00023170"/>
    </source>
</evidence>
<feature type="transmembrane region" description="Helical" evidence="7">
    <location>
        <begin position="336"/>
        <end position="353"/>
    </location>
</feature>
<keyword evidence="5 8" id="KW-0675">Receptor</keyword>
<feature type="transmembrane region" description="Helical" evidence="7">
    <location>
        <begin position="466"/>
        <end position="489"/>
    </location>
</feature>
<evidence type="ECO:0000256" key="3">
    <source>
        <dbReference type="ARBA" id="ARBA00022989"/>
    </source>
</evidence>
<organism evidence="8 9">
    <name type="scientific">Plakobranchus ocellatus</name>
    <dbReference type="NCBI Taxonomy" id="259542"/>
    <lineage>
        <taxon>Eukaryota</taxon>
        <taxon>Metazoa</taxon>
        <taxon>Spiralia</taxon>
        <taxon>Lophotrochozoa</taxon>
        <taxon>Mollusca</taxon>
        <taxon>Gastropoda</taxon>
        <taxon>Heterobranchia</taxon>
        <taxon>Euthyneura</taxon>
        <taxon>Panpulmonata</taxon>
        <taxon>Sacoglossa</taxon>
        <taxon>Placobranchoidea</taxon>
        <taxon>Plakobranchidae</taxon>
        <taxon>Plakobranchus</taxon>
    </lineage>
</organism>
<feature type="transmembrane region" description="Helical" evidence="7">
    <location>
        <begin position="532"/>
        <end position="555"/>
    </location>
</feature>
<keyword evidence="4 7" id="KW-0472">Membrane</keyword>
<dbReference type="InterPro" id="IPR013604">
    <property type="entry name" value="7TM_chemorcpt"/>
</dbReference>
<feature type="compositionally biased region" description="Polar residues" evidence="6">
    <location>
        <begin position="178"/>
        <end position="191"/>
    </location>
</feature>
<dbReference type="Pfam" id="PF08395">
    <property type="entry name" value="7tm_7"/>
    <property type="match status" value="1"/>
</dbReference>
<keyword evidence="9" id="KW-1185">Reference proteome</keyword>
<feature type="transmembrane region" description="Helical" evidence="7">
    <location>
        <begin position="274"/>
        <end position="293"/>
    </location>
</feature>
<dbReference type="PANTHER" id="PTHR21421">
    <property type="entry name" value="GUSTATORY RECEPTOR"/>
    <property type="match status" value="1"/>
</dbReference>
<name>A0AAV4C7Y0_9GAST</name>
<evidence type="ECO:0000256" key="6">
    <source>
        <dbReference type="SAM" id="MobiDB-lite"/>
    </source>
</evidence>